<protein>
    <submittedName>
        <fullName evidence="1">Uncharacterized protein</fullName>
    </submittedName>
</protein>
<organism evidence="1 2">
    <name type="scientific">Variovorax paradoxus</name>
    <dbReference type="NCBI Taxonomy" id="34073"/>
    <lineage>
        <taxon>Bacteria</taxon>
        <taxon>Pseudomonadati</taxon>
        <taxon>Pseudomonadota</taxon>
        <taxon>Betaproteobacteria</taxon>
        <taxon>Burkholderiales</taxon>
        <taxon>Comamonadaceae</taxon>
        <taxon>Variovorax</taxon>
    </lineage>
</organism>
<evidence type="ECO:0000313" key="1">
    <source>
        <dbReference type="EMBL" id="KLN56940.1"/>
    </source>
</evidence>
<dbReference type="RefSeq" id="WP_053063237.1">
    <property type="nucleotide sequence ID" value="NZ_JZWI01000008.1"/>
</dbReference>
<dbReference type="EMBL" id="JZWI01000008">
    <property type="protein sequence ID" value="KLN56940.1"/>
    <property type="molecule type" value="Genomic_DNA"/>
</dbReference>
<evidence type="ECO:0000313" key="2">
    <source>
        <dbReference type="Proteomes" id="UP000035170"/>
    </source>
</evidence>
<dbReference type="Proteomes" id="UP000035170">
    <property type="component" value="Unassembled WGS sequence"/>
</dbReference>
<reference evidence="1 2" key="1">
    <citation type="submission" date="2015-03" db="EMBL/GenBank/DDBJ databases">
        <title>Genome sequence of Variovorax paradoxus TBEA6.</title>
        <authorList>
            <person name="Poehlein A."/>
            <person name="Schuldes J."/>
            <person name="Wuebbeler J.H."/>
            <person name="Hiessl S."/>
            <person name="Steinbuechel A."/>
            <person name="Daniel R."/>
        </authorList>
    </citation>
    <scope>NUCLEOTIDE SEQUENCE [LARGE SCALE GENOMIC DNA]</scope>
    <source>
        <strain evidence="1 2">TBEA6</strain>
    </source>
</reference>
<gene>
    <name evidence="1" type="ORF">VPARA_16470</name>
</gene>
<keyword evidence="2" id="KW-1185">Reference proteome</keyword>
<dbReference type="AlphaFoldDB" id="A0A0H2MJI4"/>
<dbReference type="PATRIC" id="fig|34073.19.peg.1689"/>
<proteinExistence type="predicted"/>
<accession>A0A0H2MJI4</accession>
<comment type="caution">
    <text evidence="1">The sequence shown here is derived from an EMBL/GenBank/DDBJ whole genome shotgun (WGS) entry which is preliminary data.</text>
</comment>
<name>A0A0H2MJI4_VARPD</name>
<sequence length="527" mass="58286">MSTRNPVEKRMAQLHDLWWECTDDPALRAIVLRAPPDSQRMLEAFFTLQMVDSEYSTPDLFLRLDTAFETGFRYSRELRQQLIDTYRHNRPQLVKQGVADRGDEEDQPGWDSAAGFVETGCSLARHLRCQRMSVVLQPGSVSDADCFERWFDAAMQTPVPPQEAGLLRLVLVDDGDSRAWQPLVERHAGAMRVVDAPLDILEAAREIAAQSGGGGSGVALFRQLYADTLSLLRQGDAAGVEAAGERALRLATRNGWADQRAVLDMMVGGAWLQARDFGASITRYRQARDAAAEAAQAGNPMGATLFMQGWMAEGGAWAAAGDMKQAAHAFEQAAEAARRVPHSMFAVEGHRAAAQAWRGAGDRARAWASALAGIREARAMADADRPHSTVPQLLHDMLVMQDPRRCERIARCADSYERDARASAVEADLAGHRLGDRPPRPAIDAIEAQLAQRYEQAFQTQLREREKRVQGGEEVFRTVIALGRQWLDPAWSGLPHVSHPLDQGVDEWREPPAFTRLPDPQPFVEAA</sequence>